<proteinExistence type="predicted"/>
<dbReference type="CDD" id="cd00093">
    <property type="entry name" value="HTH_XRE"/>
    <property type="match status" value="1"/>
</dbReference>
<dbReference type="EMBL" id="BAAARW010000003">
    <property type="protein sequence ID" value="GAA2404694.1"/>
    <property type="molecule type" value="Genomic_DNA"/>
</dbReference>
<evidence type="ECO:0000259" key="2">
    <source>
        <dbReference type="PROSITE" id="PS50943"/>
    </source>
</evidence>
<protein>
    <recommendedName>
        <fullName evidence="2">HTH cro/C1-type domain-containing protein</fullName>
    </recommendedName>
</protein>
<dbReference type="Proteomes" id="UP001501231">
    <property type="component" value="Unassembled WGS sequence"/>
</dbReference>
<dbReference type="PROSITE" id="PS50943">
    <property type="entry name" value="HTH_CROC1"/>
    <property type="match status" value="1"/>
</dbReference>
<name>A0ABN3IIV9_9ACTN</name>
<evidence type="ECO:0000256" key="1">
    <source>
        <dbReference type="SAM" id="MobiDB-lite"/>
    </source>
</evidence>
<feature type="region of interest" description="Disordered" evidence="1">
    <location>
        <begin position="203"/>
        <end position="223"/>
    </location>
</feature>
<dbReference type="SUPFAM" id="SSF47413">
    <property type="entry name" value="lambda repressor-like DNA-binding domains"/>
    <property type="match status" value="1"/>
</dbReference>
<dbReference type="Pfam" id="PF13560">
    <property type="entry name" value="HTH_31"/>
    <property type="match status" value="1"/>
</dbReference>
<organism evidence="3 4">
    <name type="scientific">Actinomadura vinacea</name>
    <dbReference type="NCBI Taxonomy" id="115336"/>
    <lineage>
        <taxon>Bacteria</taxon>
        <taxon>Bacillati</taxon>
        <taxon>Actinomycetota</taxon>
        <taxon>Actinomycetes</taxon>
        <taxon>Streptosporangiales</taxon>
        <taxon>Thermomonosporaceae</taxon>
        <taxon>Actinomadura</taxon>
    </lineage>
</organism>
<keyword evidence="4" id="KW-1185">Reference proteome</keyword>
<sequence>MSQLPKRLGDATNGEFSSLLRALRERACLTQEELSERSGLSVRTISDLERGRTARPQRKSVALLAAALRIEGEALEAFRRLARRKSGSAADGALADERETVLSEPVEAVGVAGLVARLLTVLEAGPAVTGSLDDGSFDDRVELLRVTLRRALLVLDNVDAAPERSAVTGGTGGAVIELMPHRLGRPAPAVAVQARGPAVCDVPRSSHRFNRRPDRNVRKYPYA</sequence>
<comment type="caution">
    <text evidence="3">The sequence shown here is derived from an EMBL/GenBank/DDBJ whole genome shotgun (WGS) entry which is preliminary data.</text>
</comment>
<dbReference type="InterPro" id="IPR010982">
    <property type="entry name" value="Lambda_DNA-bd_dom_sf"/>
</dbReference>
<dbReference type="InterPro" id="IPR001387">
    <property type="entry name" value="Cro/C1-type_HTH"/>
</dbReference>
<dbReference type="Gene3D" id="1.10.260.40">
    <property type="entry name" value="lambda repressor-like DNA-binding domains"/>
    <property type="match status" value="1"/>
</dbReference>
<dbReference type="SMART" id="SM00530">
    <property type="entry name" value="HTH_XRE"/>
    <property type="match status" value="1"/>
</dbReference>
<accession>A0ABN3IIV9</accession>
<evidence type="ECO:0000313" key="3">
    <source>
        <dbReference type="EMBL" id="GAA2404694.1"/>
    </source>
</evidence>
<reference evidence="3 4" key="1">
    <citation type="journal article" date="2019" name="Int. J. Syst. Evol. Microbiol.">
        <title>The Global Catalogue of Microorganisms (GCM) 10K type strain sequencing project: providing services to taxonomists for standard genome sequencing and annotation.</title>
        <authorList>
            <consortium name="The Broad Institute Genomics Platform"/>
            <consortium name="The Broad Institute Genome Sequencing Center for Infectious Disease"/>
            <person name="Wu L."/>
            <person name="Ma J."/>
        </authorList>
    </citation>
    <scope>NUCLEOTIDE SEQUENCE [LARGE SCALE GENOMIC DNA]</scope>
    <source>
        <strain evidence="3 4">JCM 3325</strain>
    </source>
</reference>
<feature type="domain" description="HTH cro/C1-type" evidence="2">
    <location>
        <begin position="20"/>
        <end position="75"/>
    </location>
</feature>
<evidence type="ECO:0000313" key="4">
    <source>
        <dbReference type="Proteomes" id="UP001501231"/>
    </source>
</evidence>
<dbReference type="RefSeq" id="WP_344587316.1">
    <property type="nucleotide sequence ID" value="NZ_BAAARW010000003.1"/>
</dbReference>
<gene>
    <name evidence="3" type="ORF">GCM10010191_10540</name>
</gene>